<reference evidence="5" key="1">
    <citation type="journal article" date="2023" name="Mol. Biol. Evol.">
        <title>Third-Generation Sequencing Reveals the Adaptive Role of the Epigenome in Three Deep-Sea Polychaetes.</title>
        <authorList>
            <person name="Perez M."/>
            <person name="Aroh O."/>
            <person name="Sun Y."/>
            <person name="Lan Y."/>
            <person name="Juniper S.K."/>
            <person name="Young C.R."/>
            <person name="Angers B."/>
            <person name="Qian P.Y."/>
        </authorList>
    </citation>
    <scope>NUCLEOTIDE SEQUENCE</scope>
    <source>
        <strain evidence="5">P08H-3</strain>
    </source>
</reference>
<dbReference type="EMBL" id="JAODUP010000039">
    <property type="protein sequence ID" value="KAK2166412.1"/>
    <property type="molecule type" value="Genomic_DNA"/>
</dbReference>
<dbReference type="PROSITE" id="PS50082">
    <property type="entry name" value="WD_REPEATS_2"/>
    <property type="match status" value="2"/>
</dbReference>
<dbReference type="Pfam" id="PF21031">
    <property type="entry name" value="WDR54"/>
    <property type="match status" value="1"/>
</dbReference>
<dbReference type="InterPro" id="IPR049546">
    <property type="entry name" value="WDR54_beta_prop"/>
</dbReference>
<dbReference type="InterPro" id="IPR015943">
    <property type="entry name" value="WD40/YVTN_repeat-like_dom_sf"/>
</dbReference>
<dbReference type="PANTHER" id="PTHR22847">
    <property type="entry name" value="WD40 REPEAT PROTEIN"/>
    <property type="match status" value="1"/>
</dbReference>
<dbReference type="GO" id="GO:1990234">
    <property type="term" value="C:transferase complex"/>
    <property type="evidence" value="ECO:0007669"/>
    <property type="project" value="UniProtKB-ARBA"/>
</dbReference>
<dbReference type="AlphaFoldDB" id="A0AAD9K805"/>
<organism evidence="5 6">
    <name type="scientific">Paralvinella palmiformis</name>
    <dbReference type="NCBI Taxonomy" id="53620"/>
    <lineage>
        <taxon>Eukaryota</taxon>
        <taxon>Metazoa</taxon>
        <taxon>Spiralia</taxon>
        <taxon>Lophotrochozoa</taxon>
        <taxon>Annelida</taxon>
        <taxon>Polychaeta</taxon>
        <taxon>Sedentaria</taxon>
        <taxon>Canalipalpata</taxon>
        <taxon>Terebellida</taxon>
        <taxon>Terebelliformia</taxon>
        <taxon>Alvinellidae</taxon>
        <taxon>Paralvinella</taxon>
    </lineage>
</organism>
<feature type="repeat" description="WD" evidence="3">
    <location>
        <begin position="145"/>
        <end position="175"/>
    </location>
</feature>
<dbReference type="InterPro" id="IPR001680">
    <property type="entry name" value="WD40_rpt"/>
</dbReference>
<dbReference type="Proteomes" id="UP001208570">
    <property type="component" value="Unassembled WGS sequence"/>
</dbReference>
<feature type="domain" description="WD repeat-containing protein 54 beta-propeller" evidence="4">
    <location>
        <begin position="120"/>
        <end position="306"/>
    </location>
</feature>
<evidence type="ECO:0000313" key="5">
    <source>
        <dbReference type="EMBL" id="KAK2166412.1"/>
    </source>
</evidence>
<evidence type="ECO:0000256" key="2">
    <source>
        <dbReference type="ARBA" id="ARBA00022737"/>
    </source>
</evidence>
<feature type="repeat" description="WD" evidence="3">
    <location>
        <begin position="227"/>
        <end position="260"/>
    </location>
</feature>
<protein>
    <recommendedName>
        <fullName evidence="4">WD repeat-containing protein 54 beta-propeller domain-containing protein</fullName>
    </recommendedName>
</protein>
<keyword evidence="2" id="KW-0677">Repeat</keyword>
<sequence>MGYRRDKPIVMKYSASAMNNNLSVQIDLSKNIINYAVIHKSVVNLIGASTDGSLVHHRQITCKEPAATMHGGTVVFQARLVNTSGRTILVMTSQKGIQMFEADMSVMLYWYALCDSSDAAGTSEGSILVFDIPERGSNITLSQELKAHSHPVSTLESQDDILVSSSDNGDIIVWKELSGHIEEVIKISGTGYPCCSLALHDNMIVAGFGSGHLRVYHQQSGCLLCEADAHSRAVTSIDVATGSGSVLSGSEDTFIRVWQLLGSGELVHKHSERVPDLQIQGAKFIGKDGRAFGCTGYDSNEIMFYTEV</sequence>
<dbReference type="SUPFAM" id="SSF50978">
    <property type="entry name" value="WD40 repeat-like"/>
    <property type="match status" value="1"/>
</dbReference>
<dbReference type="PROSITE" id="PS50294">
    <property type="entry name" value="WD_REPEATS_REGION"/>
    <property type="match status" value="1"/>
</dbReference>
<proteinExistence type="predicted"/>
<evidence type="ECO:0000256" key="3">
    <source>
        <dbReference type="PROSITE-ProRule" id="PRU00221"/>
    </source>
</evidence>
<evidence type="ECO:0000259" key="4">
    <source>
        <dbReference type="Pfam" id="PF21031"/>
    </source>
</evidence>
<comment type="caution">
    <text evidence="5">The sequence shown here is derived from an EMBL/GenBank/DDBJ whole genome shotgun (WGS) entry which is preliminary data.</text>
</comment>
<dbReference type="PANTHER" id="PTHR22847:SF637">
    <property type="entry name" value="WD REPEAT DOMAIN 5B"/>
    <property type="match status" value="1"/>
</dbReference>
<dbReference type="SMART" id="SM00320">
    <property type="entry name" value="WD40"/>
    <property type="match status" value="3"/>
</dbReference>
<keyword evidence="6" id="KW-1185">Reference proteome</keyword>
<dbReference type="Gene3D" id="2.130.10.10">
    <property type="entry name" value="YVTN repeat-like/Quinoprotein amine dehydrogenase"/>
    <property type="match status" value="1"/>
</dbReference>
<gene>
    <name evidence="5" type="ORF">LSH36_39g02056</name>
</gene>
<keyword evidence="1 3" id="KW-0853">WD repeat</keyword>
<evidence type="ECO:0000313" key="6">
    <source>
        <dbReference type="Proteomes" id="UP001208570"/>
    </source>
</evidence>
<evidence type="ECO:0000256" key="1">
    <source>
        <dbReference type="ARBA" id="ARBA00022574"/>
    </source>
</evidence>
<name>A0AAD9K805_9ANNE</name>
<dbReference type="InterPro" id="IPR036322">
    <property type="entry name" value="WD40_repeat_dom_sf"/>
</dbReference>
<accession>A0AAD9K805</accession>